<dbReference type="Proteomes" id="UP001482620">
    <property type="component" value="Unassembled WGS sequence"/>
</dbReference>
<evidence type="ECO:0000256" key="3">
    <source>
        <dbReference type="ARBA" id="ARBA00023242"/>
    </source>
</evidence>
<dbReference type="CDD" id="cd12226">
    <property type="entry name" value="RRM_NOL8"/>
    <property type="match status" value="1"/>
</dbReference>
<accession>A0ABV0UMZ3</accession>
<keyword evidence="3" id="KW-0539">Nucleus</keyword>
<reference evidence="6 7" key="1">
    <citation type="submission" date="2021-06" db="EMBL/GenBank/DDBJ databases">
        <authorList>
            <person name="Palmer J.M."/>
        </authorList>
    </citation>
    <scope>NUCLEOTIDE SEQUENCE [LARGE SCALE GENOMIC DNA]</scope>
    <source>
        <strain evidence="7">if_2019</strain>
        <tissue evidence="6">Muscle</tissue>
    </source>
</reference>
<evidence type="ECO:0000256" key="2">
    <source>
        <dbReference type="ARBA" id="ARBA00022884"/>
    </source>
</evidence>
<evidence type="ECO:0000256" key="4">
    <source>
        <dbReference type="PROSITE-ProRule" id="PRU00176"/>
    </source>
</evidence>
<sequence length="192" mass="21399">MRRLYVGGLNHAVTQKDLKDRFGKFGEVLDVELRTRRDDEGVPYKTFAYININISEADLKKCLTVLNKSKWKGGTLQIETAKESFLHRLAQERQEAEEHLLHKSSAEGKKQNLLDSLSKAGVKNFTMKAAVPGSEVPGHKVGLSASSCSTLFEIKTAEMFLNMKTSLSFLSLDVWISVGFHQQNSPGSSCLH</sequence>
<comment type="subcellular location">
    <subcellularLocation>
        <location evidence="1">Nucleus</location>
        <location evidence="1">Nucleolus</location>
    </subcellularLocation>
</comment>
<proteinExistence type="predicted"/>
<dbReference type="SMART" id="SM00360">
    <property type="entry name" value="RRM"/>
    <property type="match status" value="1"/>
</dbReference>
<dbReference type="InterPro" id="IPR000504">
    <property type="entry name" value="RRM_dom"/>
</dbReference>
<dbReference type="Pfam" id="PF00076">
    <property type="entry name" value="RRM_1"/>
    <property type="match status" value="1"/>
</dbReference>
<dbReference type="InterPro" id="IPR035979">
    <property type="entry name" value="RBD_domain_sf"/>
</dbReference>
<organism evidence="6 7">
    <name type="scientific">Ilyodon furcidens</name>
    <name type="common">goldbreast splitfin</name>
    <dbReference type="NCBI Taxonomy" id="33524"/>
    <lineage>
        <taxon>Eukaryota</taxon>
        <taxon>Metazoa</taxon>
        <taxon>Chordata</taxon>
        <taxon>Craniata</taxon>
        <taxon>Vertebrata</taxon>
        <taxon>Euteleostomi</taxon>
        <taxon>Actinopterygii</taxon>
        <taxon>Neopterygii</taxon>
        <taxon>Teleostei</taxon>
        <taxon>Neoteleostei</taxon>
        <taxon>Acanthomorphata</taxon>
        <taxon>Ovalentaria</taxon>
        <taxon>Atherinomorphae</taxon>
        <taxon>Cyprinodontiformes</taxon>
        <taxon>Goodeidae</taxon>
        <taxon>Ilyodon</taxon>
    </lineage>
</organism>
<name>A0ABV0UMZ3_9TELE</name>
<evidence type="ECO:0000259" key="5">
    <source>
        <dbReference type="PROSITE" id="PS50102"/>
    </source>
</evidence>
<dbReference type="PROSITE" id="PS50102">
    <property type="entry name" value="RRM"/>
    <property type="match status" value="1"/>
</dbReference>
<comment type="caution">
    <text evidence="6">The sequence shown here is derived from an EMBL/GenBank/DDBJ whole genome shotgun (WGS) entry which is preliminary data.</text>
</comment>
<dbReference type="SUPFAM" id="SSF54928">
    <property type="entry name" value="RNA-binding domain, RBD"/>
    <property type="match status" value="1"/>
</dbReference>
<dbReference type="PANTHER" id="PTHR48029:SF1">
    <property type="entry name" value="NUCLEOLAR PROTEIN 8"/>
    <property type="match status" value="1"/>
</dbReference>
<gene>
    <name evidence="6" type="ORF">ILYODFUR_031632</name>
</gene>
<feature type="domain" description="RRM" evidence="5">
    <location>
        <begin position="2"/>
        <end position="83"/>
    </location>
</feature>
<evidence type="ECO:0000256" key="1">
    <source>
        <dbReference type="ARBA" id="ARBA00004604"/>
    </source>
</evidence>
<dbReference type="EMBL" id="JAHRIQ010074458">
    <property type="protein sequence ID" value="MEQ2245795.1"/>
    <property type="molecule type" value="Genomic_DNA"/>
</dbReference>
<keyword evidence="7" id="KW-1185">Reference proteome</keyword>
<evidence type="ECO:0000313" key="7">
    <source>
        <dbReference type="Proteomes" id="UP001482620"/>
    </source>
</evidence>
<dbReference type="Gene3D" id="3.30.70.330">
    <property type="match status" value="1"/>
</dbReference>
<dbReference type="InterPro" id="IPR034138">
    <property type="entry name" value="NOP8_RRM"/>
</dbReference>
<dbReference type="InterPro" id="IPR012677">
    <property type="entry name" value="Nucleotide-bd_a/b_plait_sf"/>
</dbReference>
<dbReference type="PANTHER" id="PTHR48029">
    <property type="entry name" value="NUCLEOLAR PROTEIN 8"/>
    <property type="match status" value="1"/>
</dbReference>
<keyword evidence="2 4" id="KW-0694">RNA-binding</keyword>
<protein>
    <recommendedName>
        <fullName evidence="5">RRM domain-containing protein</fullName>
    </recommendedName>
</protein>
<evidence type="ECO:0000313" key="6">
    <source>
        <dbReference type="EMBL" id="MEQ2245795.1"/>
    </source>
</evidence>